<dbReference type="AlphaFoldDB" id="A0A5J5I0B3"/>
<dbReference type="InterPro" id="IPR011711">
    <property type="entry name" value="GntR_C"/>
</dbReference>
<dbReference type="PROSITE" id="PS50949">
    <property type="entry name" value="HTH_GNTR"/>
    <property type="match status" value="1"/>
</dbReference>
<name>A0A5J5I0B3_9SPHN</name>
<proteinExistence type="predicted"/>
<keyword evidence="3" id="KW-0804">Transcription</keyword>
<dbReference type="InterPro" id="IPR036390">
    <property type="entry name" value="WH_DNA-bd_sf"/>
</dbReference>
<dbReference type="SUPFAM" id="SSF46785">
    <property type="entry name" value="Winged helix' DNA-binding domain"/>
    <property type="match status" value="1"/>
</dbReference>
<dbReference type="Proteomes" id="UP000325933">
    <property type="component" value="Unassembled WGS sequence"/>
</dbReference>
<comment type="caution">
    <text evidence="6">The sequence shown here is derived from an EMBL/GenBank/DDBJ whole genome shotgun (WGS) entry which is preliminary data.</text>
</comment>
<dbReference type="InterPro" id="IPR000524">
    <property type="entry name" value="Tscrpt_reg_HTH_GntR"/>
</dbReference>
<dbReference type="RefSeq" id="WP_150426094.1">
    <property type="nucleotide sequence ID" value="NZ_VYQA01000009.1"/>
</dbReference>
<keyword evidence="1" id="KW-0805">Transcription regulation</keyword>
<dbReference type="Gene3D" id="1.10.10.10">
    <property type="entry name" value="Winged helix-like DNA-binding domain superfamily/Winged helix DNA-binding domain"/>
    <property type="match status" value="1"/>
</dbReference>
<accession>A0A5J5I0B3</accession>
<evidence type="ECO:0000313" key="6">
    <source>
        <dbReference type="EMBL" id="KAA9029003.1"/>
    </source>
</evidence>
<dbReference type="GO" id="GO:0003700">
    <property type="term" value="F:DNA-binding transcription factor activity"/>
    <property type="evidence" value="ECO:0007669"/>
    <property type="project" value="InterPro"/>
</dbReference>
<dbReference type="Proteomes" id="UP000326364">
    <property type="component" value="Unassembled WGS sequence"/>
</dbReference>
<dbReference type="EMBL" id="VYQB01000008">
    <property type="protein sequence ID" value="KAA9016432.1"/>
    <property type="molecule type" value="Genomic_DNA"/>
</dbReference>
<dbReference type="PRINTS" id="PR00035">
    <property type="entry name" value="HTHGNTR"/>
</dbReference>
<dbReference type="SMART" id="SM00345">
    <property type="entry name" value="HTH_GNTR"/>
    <property type="match status" value="1"/>
</dbReference>
<dbReference type="InterPro" id="IPR036388">
    <property type="entry name" value="WH-like_DNA-bd_sf"/>
</dbReference>
<dbReference type="Gene3D" id="1.20.120.530">
    <property type="entry name" value="GntR ligand-binding domain-like"/>
    <property type="match status" value="1"/>
</dbReference>
<organism evidence="6 7">
    <name type="scientific">Sphingobium limneticum</name>
    <dbReference type="NCBI Taxonomy" id="1007511"/>
    <lineage>
        <taxon>Bacteria</taxon>
        <taxon>Pseudomonadati</taxon>
        <taxon>Pseudomonadota</taxon>
        <taxon>Alphaproteobacteria</taxon>
        <taxon>Sphingomonadales</taxon>
        <taxon>Sphingomonadaceae</taxon>
        <taxon>Sphingobium</taxon>
    </lineage>
</organism>
<dbReference type="SUPFAM" id="SSF48008">
    <property type="entry name" value="GntR ligand-binding domain-like"/>
    <property type="match status" value="1"/>
</dbReference>
<evidence type="ECO:0000256" key="2">
    <source>
        <dbReference type="ARBA" id="ARBA00023125"/>
    </source>
</evidence>
<feature type="domain" description="HTH gntR-type" evidence="4">
    <location>
        <begin position="16"/>
        <end position="86"/>
    </location>
</feature>
<protein>
    <submittedName>
        <fullName evidence="6">FadR family transcriptional regulator</fullName>
    </submittedName>
</protein>
<dbReference type="Pfam" id="PF00392">
    <property type="entry name" value="GntR"/>
    <property type="match status" value="1"/>
</dbReference>
<dbReference type="PANTHER" id="PTHR43537:SF5">
    <property type="entry name" value="UXU OPERON TRANSCRIPTIONAL REGULATOR"/>
    <property type="match status" value="1"/>
</dbReference>
<dbReference type="GO" id="GO:0003677">
    <property type="term" value="F:DNA binding"/>
    <property type="evidence" value="ECO:0007669"/>
    <property type="project" value="UniProtKB-KW"/>
</dbReference>
<reference evidence="7 8" key="1">
    <citation type="submission" date="2019-09" db="EMBL/GenBank/DDBJ databases">
        <authorList>
            <person name="Feng G."/>
        </authorList>
    </citation>
    <scope>NUCLEOTIDE SEQUENCE [LARGE SCALE GENOMIC DNA]</scope>
    <source>
        <strain evidence="6 7">KACC 19283</strain>
        <strain evidence="5 8">KACC 19284</strain>
    </source>
</reference>
<dbReference type="PANTHER" id="PTHR43537">
    <property type="entry name" value="TRANSCRIPTIONAL REGULATOR, GNTR FAMILY"/>
    <property type="match status" value="1"/>
</dbReference>
<evidence type="ECO:0000313" key="7">
    <source>
        <dbReference type="Proteomes" id="UP000325933"/>
    </source>
</evidence>
<keyword evidence="2" id="KW-0238">DNA-binding</keyword>
<keyword evidence="8" id="KW-1185">Reference proteome</keyword>
<evidence type="ECO:0000313" key="5">
    <source>
        <dbReference type="EMBL" id="KAA9016432.1"/>
    </source>
</evidence>
<dbReference type="SMART" id="SM00895">
    <property type="entry name" value="FCD"/>
    <property type="match status" value="1"/>
</dbReference>
<evidence type="ECO:0000313" key="8">
    <source>
        <dbReference type="Proteomes" id="UP000326364"/>
    </source>
</evidence>
<sequence length="255" mass="28401">MKTPSAIPNFAPIRTQRAFEVICEQIRAQLAAGTLKTGDKLPAERELAAEFQVSRSALREALRSLEVAGIIRNVKGVKGGSFIQSAEPDRIVQAMQDYVHLGNISLDELTEARLATQDIIVRLACERASDADLAELEAIAERTRQESDVEARYECAAAYYRVLARATKNRMFGIFVDSLSAILHEFVQGPDYETLQETLIESRFKLVRHLRARDADAAAAEMRKHLERVHRHVRKTLKAQNIPAKAAKARGKAPA</sequence>
<dbReference type="CDD" id="cd07377">
    <property type="entry name" value="WHTH_GntR"/>
    <property type="match status" value="1"/>
</dbReference>
<evidence type="ECO:0000259" key="4">
    <source>
        <dbReference type="PROSITE" id="PS50949"/>
    </source>
</evidence>
<evidence type="ECO:0000256" key="1">
    <source>
        <dbReference type="ARBA" id="ARBA00023015"/>
    </source>
</evidence>
<dbReference type="EMBL" id="VYQA01000009">
    <property type="protein sequence ID" value="KAA9029003.1"/>
    <property type="molecule type" value="Genomic_DNA"/>
</dbReference>
<dbReference type="Pfam" id="PF07729">
    <property type="entry name" value="FCD"/>
    <property type="match status" value="1"/>
</dbReference>
<dbReference type="InterPro" id="IPR008920">
    <property type="entry name" value="TF_FadR/GntR_C"/>
</dbReference>
<evidence type="ECO:0000256" key="3">
    <source>
        <dbReference type="ARBA" id="ARBA00023163"/>
    </source>
</evidence>
<gene>
    <name evidence="6" type="ORF">F4U95_13885</name>
    <name evidence="5" type="ORF">F4U96_12755</name>
</gene>